<protein>
    <submittedName>
        <fullName evidence="3">Phosphatidylglycerophosphatase B</fullName>
    </submittedName>
    <submittedName>
        <fullName evidence="4">Undecaprenyl-diphosphatase</fullName>
        <ecNumber evidence="4">3.6.1.27</ecNumber>
    </submittedName>
</protein>
<feature type="domain" description="Phosphatidic acid phosphatase type 2/haloperoxidase" evidence="2">
    <location>
        <begin position="96"/>
        <end position="205"/>
    </location>
</feature>
<dbReference type="RefSeq" id="WP_184114980.1">
    <property type="nucleotide sequence ID" value="NZ_BNAJ01000012.1"/>
</dbReference>
<keyword evidence="1" id="KW-1133">Transmembrane helix</keyword>
<reference evidence="3" key="4">
    <citation type="submission" date="2024-05" db="EMBL/GenBank/DDBJ databases">
        <authorList>
            <person name="Sun Q."/>
            <person name="Zhou Y."/>
        </authorList>
    </citation>
    <scope>NUCLEOTIDE SEQUENCE</scope>
    <source>
        <strain evidence="3">CGMCC 1.18437</strain>
    </source>
</reference>
<dbReference type="AlphaFoldDB" id="A0A7W8NPY9"/>
<name>A0A7W8NPY9_9DEIO</name>
<feature type="transmembrane region" description="Helical" evidence="1">
    <location>
        <begin position="164"/>
        <end position="184"/>
    </location>
</feature>
<feature type="transmembrane region" description="Helical" evidence="1">
    <location>
        <begin position="12"/>
        <end position="33"/>
    </location>
</feature>
<sequence length="231" mass="25063">MRLSSAAPILRPAPVLRFLLGILLPLVLVGMIAEDVLEQQRFAFETPLLTWIHAHSSPALTSMSVFLHTFGGPVPMGAVFMVIVLGLRFMQRRPQALFALLGLGSAVGIAFGMKVLFHRPRPELWTRLVSESGPSFPSGHTTVAAALVTFVVLLAWHSSWRWPALVLGVVYAGLMGYSRLVLGVHFPTDVLAGWLTGVACVLGAYSLLGTRLRPAVEPVMEGHAAQDRRIP</sequence>
<dbReference type="Proteomes" id="UP000539473">
    <property type="component" value="Unassembled WGS sequence"/>
</dbReference>
<dbReference type="PANTHER" id="PTHR14969:SF13">
    <property type="entry name" value="AT30094P"/>
    <property type="match status" value="1"/>
</dbReference>
<keyword evidence="1" id="KW-0812">Transmembrane</keyword>
<dbReference type="EC" id="3.6.1.27" evidence="4"/>
<reference evidence="3" key="1">
    <citation type="journal article" date="2014" name="Int. J. Syst. Evol. Microbiol.">
        <title>Complete genome of a new Firmicutes species belonging to the dominant human colonic microbiota ('Ruminococcus bicirculans') reveals two chromosomes and a selective capacity to utilize plant glucans.</title>
        <authorList>
            <consortium name="NISC Comparative Sequencing Program"/>
            <person name="Wegmann U."/>
            <person name="Louis P."/>
            <person name="Goesmann A."/>
            <person name="Henrissat B."/>
            <person name="Duncan S.H."/>
            <person name="Flint H.J."/>
        </authorList>
    </citation>
    <scope>NUCLEOTIDE SEQUENCE</scope>
    <source>
        <strain evidence="3">CGMCC 1.18437</strain>
    </source>
</reference>
<feature type="transmembrane region" description="Helical" evidence="1">
    <location>
        <begin position="137"/>
        <end position="157"/>
    </location>
</feature>
<evidence type="ECO:0000313" key="6">
    <source>
        <dbReference type="Proteomes" id="UP000619376"/>
    </source>
</evidence>
<organism evidence="4 5">
    <name type="scientific">Deinococcus metalli</name>
    <dbReference type="NCBI Taxonomy" id="1141878"/>
    <lineage>
        <taxon>Bacteria</taxon>
        <taxon>Thermotogati</taxon>
        <taxon>Deinococcota</taxon>
        <taxon>Deinococci</taxon>
        <taxon>Deinococcales</taxon>
        <taxon>Deinococcaceae</taxon>
        <taxon>Deinococcus</taxon>
    </lineage>
</organism>
<evidence type="ECO:0000313" key="5">
    <source>
        <dbReference type="Proteomes" id="UP000539473"/>
    </source>
</evidence>
<evidence type="ECO:0000259" key="2">
    <source>
        <dbReference type="SMART" id="SM00014"/>
    </source>
</evidence>
<reference evidence="6" key="2">
    <citation type="journal article" date="2019" name="Int. J. Syst. Evol. Microbiol.">
        <title>The Global Catalogue of Microorganisms (GCM) 10K type strain sequencing project: providing services to taxonomists for standard genome sequencing and annotation.</title>
        <authorList>
            <consortium name="The Broad Institute Genomics Platform"/>
            <consortium name="The Broad Institute Genome Sequencing Center for Infectious Disease"/>
            <person name="Wu L."/>
            <person name="Ma J."/>
        </authorList>
    </citation>
    <scope>NUCLEOTIDE SEQUENCE [LARGE SCALE GENOMIC DNA]</scope>
    <source>
        <strain evidence="6">CGMCC 1.18437</strain>
    </source>
</reference>
<evidence type="ECO:0000313" key="4">
    <source>
        <dbReference type="EMBL" id="MBB5378454.1"/>
    </source>
</evidence>
<accession>A0A7W8NPY9</accession>
<comment type="caution">
    <text evidence="4">The sequence shown here is derived from an EMBL/GenBank/DDBJ whole genome shotgun (WGS) entry which is preliminary data.</text>
</comment>
<keyword evidence="1" id="KW-0472">Membrane</keyword>
<dbReference type="InterPro" id="IPR000326">
    <property type="entry name" value="PAP2/HPO"/>
</dbReference>
<dbReference type="SUPFAM" id="SSF48317">
    <property type="entry name" value="Acid phosphatase/Vanadium-dependent haloperoxidase"/>
    <property type="match status" value="1"/>
</dbReference>
<gene>
    <name evidence="3" type="ORF">GCM10017781_37540</name>
    <name evidence="4" type="ORF">HNQ07_003961</name>
</gene>
<dbReference type="Pfam" id="PF01569">
    <property type="entry name" value="PAP2"/>
    <property type="match status" value="1"/>
</dbReference>
<dbReference type="PANTHER" id="PTHR14969">
    <property type="entry name" value="SPHINGOSINE-1-PHOSPHATE PHOSPHOHYDROLASE"/>
    <property type="match status" value="1"/>
</dbReference>
<dbReference type="SMART" id="SM00014">
    <property type="entry name" value="acidPPc"/>
    <property type="match status" value="1"/>
</dbReference>
<keyword evidence="6" id="KW-1185">Reference proteome</keyword>
<feature type="transmembrane region" description="Helical" evidence="1">
    <location>
        <begin position="97"/>
        <end position="117"/>
    </location>
</feature>
<evidence type="ECO:0000256" key="1">
    <source>
        <dbReference type="SAM" id="Phobius"/>
    </source>
</evidence>
<dbReference type="Proteomes" id="UP000619376">
    <property type="component" value="Unassembled WGS sequence"/>
</dbReference>
<dbReference type="CDD" id="cd03392">
    <property type="entry name" value="PAP2_like_2"/>
    <property type="match status" value="1"/>
</dbReference>
<dbReference type="EMBL" id="BNAJ01000012">
    <property type="protein sequence ID" value="GHF57829.1"/>
    <property type="molecule type" value="Genomic_DNA"/>
</dbReference>
<dbReference type="InterPro" id="IPR036938">
    <property type="entry name" value="PAP2/HPO_sf"/>
</dbReference>
<proteinExistence type="predicted"/>
<keyword evidence="4" id="KW-0378">Hydrolase</keyword>
<feature type="transmembrane region" description="Helical" evidence="1">
    <location>
        <begin position="190"/>
        <end position="208"/>
    </location>
</feature>
<dbReference type="EMBL" id="JACHFK010000013">
    <property type="protein sequence ID" value="MBB5378454.1"/>
    <property type="molecule type" value="Genomic_DNA"/>
</dbReference>
<dbReference type="GO" id="GO:0050380">
    <property type="term" value="F:undecaprenyl-diphosphatase activity"/>
    <property type="evidence" value="ECO:0007669"/>
    <property type="project" value="UniProtKB-EC"/>
</dbReference>
<feature type="transmembrane region" description="Helical" evidence="1">
    <location>
        <begin position="65"/>
        <end position="85"/>
    </location>
</feature>
<dbReference type="Gene3D" id="1.20.144.10">
    <property type="entry name" value="Phosphatidic acid phosphatase type 2/haloperoxidase"/>
    <property type="match status" value="2"/>
</dbReference>
<reference evidence="4 5" key="3">
    <citation type="submission" date="2020-08" db="EMBL/GenBank/DDBJ databases">
        <title>Genomic Encyclopedia of Type Strains, Phase IV (KMG-IV): sequencing the most valuable type-strain genomes for metagenomic binning, comparative biology and taxonomic classification.</title>
        <authorList>
            <person name="Goeker M."/>
        </authorList>
    </citation>
    <scope>NUCLEOTIDE SEQUENCE [LARGE SCALE GENOMIC DNA]</scope>
    <source>
        <strain evidence="4 5">DSM 27521</strain>
    </source>
</reference>
<evidence type="ECO:0000313" key="3">
    <source>
        <dbReference type="EMBL" id="GHF57829.1"/>
    </source>
</evidence>